<gene>
    <name evidence="3" type="ORF">DYB32_001701</name>
    <name evidence="2" type="ORF">DYB32_002363</name>
    <name evidence="1" type="ORF">DYB32_005987</name>
</gene>
<evidence type="ECO:0000313" key="3">
    <source>
        <dbReference type="EMBL" id="RHY33325.1"/>
    </source>
</evidence>
<dbReference type="AlphaFoldDB" id="A0A3R6WRL9"/>
<comment type="caution">
    <text evidence="3">The sequence shown here is derived from an EMBL/GenBank/DDBJ whole genome shotgun (WGS) entry which is preliminary data.</text>
</comment>
<sequence>MGFAHRHFFYFYFYYENLSLLNSVFSLCYLPLQLVMSTTTPNSVASRPILSVTNHLRGIDNFDEWHFELTTIVLQGEGLTAQATKCADVEVVWSMKGLRRALRVLDGDVKKLRAHQEEV</sequence>
<proteinExistence type="predicted"/>
<evidence type="ECO:0000313" key="2">
    <source>
        <dbReference type="EMBL" id="RHY32650.1"/>
    </source>
</evidence>
<reference evidence="3 4" key="1">
    <citation type="submission" date="2018-08" db="EMBL/GenBank/DDBJ databases">
        <title>Aphanomyces genome sequencing and annotation.</title>
        <authorList>
            <person name="Minardi D."/>
            <person name="Oidtmann B."/>
            <person name="Van Der Giezen M."/>
            <person name="Studholme D.J."/>
        </authorList>
    </citation>
    <scope>NUCLEOTIDE SEQUENCE [LARGE SCALE GENOMIC DNA]</scope>
    <source>
        <strain evidence="3 4">NJM0002</strain>
    </source>
</reference>
<dbReference type="EMBL" id="QUSY01000080">
    <property type="protein sequence ID" value="RHY33325.1"/>
    <property type="molecule type" value="Genomic_DNA"/>
</dbReference>
<organism evidence="3 4">
    <name type="scientific">Aphanomyces invadans</name>
    <dbReference type="NCBI Taxonomy" id="157072"/>
    <lineage>
        <taxon>Eukaryota</taxon>
        <taxon>Sar</taxon>
        <taxon>Stramenopiles</taxon>
        <taxon>Oomycota</taxon>
        <taxon>Saprolegniomycetes</taxon>
        <taxon>Saprolegniales</taxon>
        <taxon>Verrucalvaceae</taxon>
        <taxon>Aphanomyces</taxon>
    </lineage>
</organism>
<dbReference type="EMBL" id="QUSY01000586">
    <property type="protein sequence ID" value="RHY28417.1"/>
    <property type="molecule type" value="Genomic_DNA"/>
</dbReference>
<evidence type="ECO:0000313" key="1">
    <source>
        <dbReference type="EMBL" id="RHY28417.1"/>
    </source>
</evidence>
<keyword evidence="4" id="KW-1185">Reference proteome</keyword>
<name>A0A3R6WRL9_9STRA</name>
<protein>
    <submittedName>
        <fullName evidence="3">Uncharacterized protein</fullName>
    </submittedName>
</protein>
<evidence type="ECO:0000313" key="4">
    <source>
        <dbReference type="Proteomes" id="UP000285060"/>
    </source>
</evidence>
<dbReference type="EMBL" id="QUSY01000121">
    <property type="protein sequence ID" value="RHY32650.1"/>
    <property type="molecule type" value="Genomic_DNA"/>
</dbReference>
<dbReference type="Proteomes" id="UP000285060">
    <property type="component" value="Unassembled WGS sequence"/>
</dbReference>
<feature type="non-terminal residue" evidence="3">
    <location>
        <position position="119"/>
    </location>
</feature>
<accession>A0A3R6WRL9</accession>
<dbReference type="VEuPathDB" id="FungiDB:H310_14980"/>